<evidence type="ECO:0000313" key="4">
    <source>
        <dbReference type="Proteomes" id="UP000332933"/>
    </source>
</evidence>
<keyword evidence="4" id="KW-1185">Reference proteome</keyword>
<dbReference type="OrthoDB" id="10643069at2759"/>
<feature type="region of interest" description="Disordered" evidence="1">
    <location>
        <begin position="26"/>
        <end position="60"/>
    </location>
</feature>
<gene>
    <name evidence="3" type="primary">Aste57867_18558</name>
    <name evidence="2" type="ORF">As57867_018496</name>
    <name evidence="3" type="ORF">ASTE57867_18558</name>
</gene>
<dbReference type="EMBL" id="VJMH01006396">
    <property type="protein sequence ID" value="KAF0690049.1"/>
    <property type="molecule type" value="Genomic_DNA"/>
</dbReference>
<evidence type="ECO:0000313" key="3">
    <source>
        <dbReference type="EMBL" id="VFT95294.1"/>
    </source>
</evidence>
<evidence type="ECO:0000313" key="2">
    <source>
        <dbReference type="EMBL" id="KAF0690049.1"/>
    </source>
</evidence>
<evidence type="ECO:0000256" key="1">
    <source>
        <dbReference type="SAM" id="MobiDB-lite"/>
    </source>
</evidence>
<reference evidence="3 4" key="1">
    <citation type="submission" date="2019-03" db="EMBL/GenBank/DDBJ databases">
        <authorList>
            <person name="Gaulin E."/>
            <person name="Dumas B."/>
        </authorList>
    </citation>
    <scope>NUCLEOTIDE SEQUENCE [LARGE SCALE GENOMIC DNA]</scope>
    <source>
        <strain evidence="3">CBS 568.67</strain>
    </source>
</reference>
<name>A0A485LB97_9STRA</name>
<proteinExistence type="predicted"/>
<protein>
    <submittedName>
        <fullName evidence="3">Aste57867_18558 protein</fullName>
    </submittedName>
</protein>
<reference evidence="2" key="2">
    <citation type="submission" date="2019-06" db="EMBL/GenBank/DDBJ databases">
        <title>Genomics analysis of Aphanomyces spp. identifies a new class of oomycete effector associated with host adaptation.</title>
        <authorList>
            <person name="Gaulin E."/>
        </authorList>
    </citation>
    <scope>NUCLEOTIDE SEQUENCE</scope>
    <source>
        <strain evidence="2">CBS 578.67</strain>
    </source>
</reference>
<dbReference type="AlphaFoldDB" id="A0A485LB97"/>
<organism evidence="3 4">
    <name type="scientific">Aphanomyces stellatus</name>
    <dbReference type="NCBI Taxonomy" id="120398"/>
    <lineage>
        <taxon>Eukaryota</taxon>
        <taxon>Sar</taxon>
        <taxon>Stramenopiles</taxon>
        <taxon>Oomycota</taxon>
        <taxon>Saprolegniomycetes</taxon>
        <taxon>Saprolegniales</taxon>
        <taxon>Verrucalvaceae</taxon>
        <taxon>Aphanomyces</taxon>
    </lineage>
</organism>
<accession>A0A485LB97</accession>
<sequence length="126" mass="14767">MDLDAKKQYYKVNRTRILERRKELRAERRRMEQGGAKAAAKDRRTSTTKIAKRGKTKKTVADEVVTPTEAEEVDDDVVENWRMRLAALKAREADADIDMLLHRQNGVLWKDQPMYNPWKQLIQVDV</sequence>
<dbReference type="Proteomes" id="UP000332933">
    <property type="component" value="Unassembled WGS sequence"/>
</dbReference>
<dbReference type="EMBL" id="CAADRA010006417">
    <property type="protein sequence ID" value="VFT95294.1"/>
    <property type="molecule type" value="Genomic_DNA"/>
</dbReference>